<dbReference type="KEGG" id="ehx:EMIHUDRAFT_464857"/>
<dbReference type="Proteomes" id="UP000013827">
    <property type="component" value="Unassembled WGS sequence"/>
</dbReference>
<dbReference type="Pfam" id="PF08637">
    <property type="entry name" value="NCA2"/>
    <property type="match status" value="1"/>
</dbReference>
<evidence type="ECO:0008006" key="5">
    <source>
        <dbReference type="Google" id="ProtNLM"/>
    </source>
</evidence>
<dbReference type="AlphaFoldDB" id="A0A0D3IMC3"/>
<proteinExistence type="predicted"/>
<feature type="signal peptide" evidence="2">
    <location>
        <begin position="1"/>
        <end position="21"/>
    </location>
</feature>
<evidence type="ECO:0000256" key="1">
    <source>
        <dbReference type="SAM" id="Phobius"/>
    </source>
</evidence>
<reference evidence="4" key="1">
    <citation type="journal article" date="2013" name="Nature">
        <title>Pan genome of the phytoplankton Emiliania underpins its global distribution.</title>
        <authorList>
            <person name="Read B.A."/>
            <person name="Kegel J."/>
            <person name="Klute M.J."/>
            <person name="Kuo A."/>
            <person name="Lefebvre S.C."/>
            <person name="Maumus F."/>
            <person name="Mayer C."/>
            <person name="Miller J."/>
            <person name="Monier A."/>
            <person name="Salamov A."/>
            <person name="Young J."/>
            <person name="Aguilar M."/>
            <person name="Claverie J.M."/>
            <person name="Frickenhaus S."/>
            <person name="Gonzalez K."/>
            <person name="Herman E.K."/>
            <person name="Lin Y.C."/>
            <person name="Napier J."/>
            <person name="Ogata H."/>
            <person name="Sarno A.F."/>
            <person name="Shmutz J."/>
            <person name="Schroeder D."/>
            <person name="de Vargas C."/>
            <person name="Verret F."/>
            <person name="von Dassow P."/>
            <person name="Valentin K."/>
            <person name="Van de Peer Y."/>
            <person name="Wheeler G."/>
            <person name="Dacks J.B."/>
            <person name="Delwiche C.F."/>
            <person name="Dyhrman S.T."/>
            <person name="Glockner G."/>
            <person name="John U."/>
            <person name="Richards T."/>
            <person name="Worden A.Z."/>
            <person name="Zhang X."/>
            <person name="Grigoriev I.V."/>
            <person name="Allen A.E."/>
            <person name="Bidle K."/>
            <person name="Borodovsky M."/>
            <person name="Bowler C."/>
            <person name="Brownlee C."/>
            <person name="Cock J.M."/>
            <person name="Elias M."/>
            <person name="Gladyshev V.N."/>
            <person name="Groth M."/>
            <person name="Guda C."/>
            <person name="Hadaegh A."/>
            <person name="Iglesias-Rodriguez M.D."/>
            <person name="Jenkins J."/>
            <person name="Jones B.M."/>
            <person name="Lawson T."/>
            <person name="Leese F."/>
            <person name="Lindquist E."/>
            <person name="Lobanov A."/>
            <person name="Lomsadze A."/>
            <person name="Malik S.B."/>
            <person name="Marsh M.E."/>
            <person name="Mackinder L."/>
            <person name="Mock T."/>
            <person name="Mueller-Roeber B."/>
            <person name="Pagarete A."/>
            <person name="Parker M."/>
            <person name="Probert I."/>
            <person name="Quesneville H."/>
            <person name="Raines C."/>
            <person name="Rensing S.A."/>
            <person name="Riano-Pachon D.M."/>
            <person name="Richier S."/>
            <person name="Rokitta S."/>
            <person name="Shiraiwa Y."/>
            <person name="Soanes D.M."/>
            <person name="van der Giezen M."/>
            <person name="Wahlund T.M."/>
            <person name="Williams B."/>
            <person name="Wilson W."/>
            <person name="Wolfe G."/>
            <person name="Wurch L.L."/>
        </authorList>
    </citation>
    <scope>NUCLEOTIDE SEQUENCE</scope>
</reference>
<evidence type="ECO:0000313" key="4">
    <source>
        <dbReference type="Proteomes" id="UP000013827"/>
    </source>
</evidence>
<sequence length="547" mass="59618">MPPRSRRRVAWLVVAASSVGASDDGAKGRALNLLAGDKTPAASEEPQQLLLTRRVRERMLRRAEKSLRGEVSTAAAGWHSLEAERLLEKLLHYASSVIAKEQKTRGSRVASEASWGEAETEALWLLCRTQLGGIEASLHALDAAAKRVSAISTRWHTSAISLWMPPFLGRGSYSSVSAAPLLGSARSRFGVGARHRALLRSERLLMVQAGMLHDLRVAITRAGGEWLEYGSWLGGPPVRGMEWDVQISAERRRELLSLCASANEALSSAAHRLTTYGPYALYRSQPWAAAGGYAAGVLTSNERTRAALDLLTKLGADTQPPLSTLVRDILAELYGAPRPSIDTATAAASRKSLHRALEEFVREVFSGSEDETEAAAVQAAAGSMEVLLEEQVEYADQMLKRNDFSLQLMAVVPALLLGSGLLYLLRAAYQRLRTSSPRGPIEDIRRELVTIQRMLNRAAGTPSAGAAALTKHEASPMDVATAGELVFRVQRLRVAGARWLRGWLKTDILTDANELLDSGRLSVLQRAQLANSLLRRLDNSKALIHHW</sequence>
<dbReference type="GeneID" id="17258478"/>
<name>A0A0D3IMC3_EMIH1</name>
<keyword evidence="2" id="KW-0732">Signal</keyword>
<accession>A0A0D3IMC3</accession>
<keyword evidence="4" id="KW-1185">Reference proteome</keyword>
<dbReference type="EnsemblProtists" id="EOD12408">
    <property type="protein sequence ID" value="EOD12408"/>
    <property type="gene ID" value="EMIHUDRAFT_464857"/>
</dbReference>
<dbReference type="HOGENOM" id="CLU_498245_0_0_1"/>
<reference evidence="3" key="2">
    <citation type="submission" date="2024-10" db="UniProtKB">
        <authorList>
            <consortium name="EnsemblProtists"/>
        </authorList>
    </citation>
    <scope>IDENTIFICATION</scope>
</reference>
<feature type="transmembrane region" description="Helical" evidence="1">
    <location>
        <begin position="404"/>
        <end position="425"/>
    </location>
</feature>
<dbReference type="PaxDb" id="2903-EOD12408"/>
<evidence type="ECO:0000256" key="2">
    <source>
        <dbReference type="SAM" id="SignalP"/>
    </source>
</evidence>
<dbReference type="InterPro" id="IPR013946">
    <property type="entry name" value="NCA2-like"/>
</dbReference>
<evidence type="ECO:0000313" key="3">
    <source>
        <dbReference type="EnsemblProtists" id="EOD12408"/>
    </source>
</evidence>
<feature type="chain" id="PRO_5044252204" description="Nuclear control of ATPase protein 2" evidence="2">
    <location>
        <begin position="22"/>
        <end position="547"/>
    </location>
</feature>
<dbReference type="RefSeq" id="XP_005764837.1">
    <property type="nucleotide sequence ID" value="XM_005764780.1"/>
</dbReference>
<keyword evidence="1" id="KW-0472">Membrane</keyword>
<keyword evidence="1" id="KW-0812">Transmembrane</keyword>
<organism evidence="3 4">
    <name type="scientific">Emiliania huxleyi (strain CCMP1516)</name>
    <dbReference type="NCBI Taxonomy" id="280463"/>
    <lineage>
        <taxon>Eukaryota</taxon>
        <taxon>Haptista</taxon>
        <taxon>Haptophyta</taxon>
        <taxon>Prymnesiophyceae</taxon>
        <taxon>Isochrysidales</taxon>
        <taxon>Noelaerhabdaceae</taxon>
        <taxon>Emiliania</taxon>
    </lineage>
</organism>
<protein>
    <recommendedName>
        <fullName evidence="5">Nuclear control of ATPase protein 2</fullName>
    </recommendedName>
</protein>
<keyword evidence="1" id="KW-1133">Transmembrane helix</keyword>